<dbReference type="CDD" id="cd00154">
    <property type="entry name" value="Rab"/>
    <property type="match status" value="1"/>
</dbReference>
<protein>
    <submittedName>
        <fullName evidence="3">Uncharacterized protein</fullName>
    </submittedName>
</protein>
<dbReference type="InterPro" id="IPR005225">
    <property type="entry name" value="Small_GTP-bd"/>
</dbReference>
<dbReference type="GO" id="GO:0003924">
    <property type="term" value="F:GTPase activity"/>
    <property type="evidence" value="ECO:0007669"/>
    <property type="project" value="InterPro"/>
</dbReference>
<proteinExistence type="predicted"/>
<evidence type="ECO:0000256" key="1">
    <source>
        <dbReference type="ARBA" id="ARBA00022741"/>
    </source>
</evidence>
<dbReference type="SMART" id="SM00174">
    <property type="entry name" value="RHO"/>
    <property type="match status" value="1"/>
</dbReference>
<evidence type="ECO:0000256" key="2">
    <source>
        <dbReference type="ARBA" id="ARBA00023134"/>
    </source>
</evidence>
<sequence length="198" mass="21768">MSAHDAKVVFVGEKGVGKTCLCIRYVEGVYRSDMPATIGAAFMTKRLQMDGHLFRLQLWDTAGQERFRAMAPMYYRGASIAIIVFDVTDEDSFAEADLWVKELKDKCGTNDLALAIAANKCDVESGRVIPTKKGEDYAKSVGAVYFETSAKENIGIEDMFSTLIRKILVTKKKDSDSAAASKVKIGQQGETEPKRGCC</sequence>
<dbReference type="SMART" id="SM00176">
    <property type="entry name" value="RAN"/>
    <property type="match status" value="1"/>
</dbReference>
<accession>A0A7S3G9Z6</accession>
<dbReference type="SMART" id="SM00175">
    <property type="entry name" value="RAB"/>
    <property type="match status" value="1"/>
</dbReference>
<dbReference type="FunFam" id="3.40.50.300:FF:000808">
    <property type="entry name" value="Small GTP-binding protein, putative"/>
    <property type="match status" value="1"/>
</dbReference>
<keyword evidence="1" id="KW-0547">Nucleotide-binding</keyword>
<dbReference type="PANTHER" id="PTHR47977">
    <property type="entry name" value="RAS-RELATED PROTEIN RAB"/>
    <property type="match status" value="1"/>
</dbReference>
<reference evidence="3" key="1">
    <citation type="submission" date="2021-01" db="EMBL/GenBank/DDBJ databases">
        <authorList>
            <person name="Corre E."/>
            <person name="Pelletier E."/>
            <person name="Niang G."/>
            <person name="Scheremetjew M."/>
            <person name="Finn R."/>
            <person name="Kale V."/>
            <person name="Holt S."/>
            <person name="Cochrane G."/>
            <person name="Meng A."/>
            <person name="Brown T."/>
            <person name="Cohen L."/>
        </authorList>
    </citation>
    <scope>NUCLEOTIDE SEQUENCE</scope>
    <source>
        <strain evidence="3">NIES-2562</strain>
    </source>
</reference>
<dbReference type="Pfam" id="PF00071">
    <property type="entry name" value="Ras"/>
    <property type="match status" value="1"/>
</dbReference>
<dbReference type="SMART" id="SM00173">
    <property type="entry name" value="RAS"/>
    <property type="match status" value="1"/>
</dbReference>
<dbReference type="PRINTS" id="PR00449">
    <property type="entry name" value="RASTRNSFRMNG"/>
</dbReference>
<dbReference type="NCBIfam" id="TIGR00231">
    <property type="entry name" value="small_GTP"/>
    <property type="match status" value="1"/>
</dbReference>
<dbReference type="InterPro" id="IPR027417">
    <property type="entry name" value="P-loop_NTPase"/>
</dbReference>
<evidence type="ECO:0000313" key="4">
    <source>
        <dbReference type="EMBL" id="CAE0253606.1"/>
    </source>
</evidence>
<dbReference type="AlphaFoldDB" id="A0A7S3G9Z6"/>
<keyword evidence="2" id="KW-0342">GTP-binding</keyword>
<dbReference type="PROSITE" id="PS51421">
    <property type="entry name" value="RAS"/>
    <property type="match status" value="1"/>
</dbReference>
<dbReference type="InterPro" id="IPR001806">
    <property type="entry name" value="Small_GTPase"/>
</dbReference>
<dbReference type="InterPro" id="IPR050227">
    <property type="entry name" value="Rab"/>
</dbReference>
<evidence type="ECO:0000313" key="3">
    <source>
        <dbReference type="EMBL" id="CAE0253601.1"/>
    </source>
</evidence>
<organism evidence="3">
    <name type="scientific">Palpitomonas bilix</name>
    <dbReference type="NCBI Taxonomy" id="652834"/>
    <lineage>
        <taxon>Eukaryota</taxon>
        <taxon>Eukaryota incertae sedis</taxon>
    </lineage>
</organism>
<dbReference type="EMBL" id="HBIB01024174">
    <property type="protein sequence ID" value="CAE0253606.1"/>
    <property type="molecule type" value="Transcribed_RNA"/>
</dbReference>
<dbReference type="EMBL" id="HBIB01024169">
    <property type="protein sequence ID" value="CAE0253601.1"/>
    <property type="molecule type" value="Transcribed_RNA"/>
</dbReference>
<dbReference type="GO" id="GO:0005525">
    <property type="term" value="F:GTP binding"/>
    <property type="evidence" value="ECO:0007669"/>
    <property type="project" value="UniProtKB-KW"/>
</dbReference>
<dbReference type="PROSITE" id="PS51419">
    <property type="entry name" value="RAB"/>
    <property type="match status" value="1"/>
</dbReference>
<dbReference type="Gene3D" id="3.40.50.300">
    <property type="entry name" value="P-loop containing nucleotide triphosphate hydrolases"/>
    <property type="match status" value="1"/>
</dbReference>
<dbReference type="SUPFAM" id="SSF52540">
    <property type="entry name" value="P-loop containing nucleoside triphosphate hydrolases"/>
    <property type="match status" value="1"/>
</dbReference>
<gene>
    <name evidence="3" type="ORF">PBIL07802_LOCUS15836</name>
    <name evidence="4" type="ORF">PBIL07802_LOCUS15841</name>
</gene>
<name>A0A7S3G9Z6_9EUKA</name>